<dbReference type="SMART" id="SM00220">
    <property type="entry name" value="S_TKc"/>
    <property type="match status" value="1"/>
</dbReference>
<proteinExistence type="predicted"/>
<dbReference type="PRINTS" id="PR00109">
    <property type="entry name" value="TYRKINASE"/>
</dbReference>
<dbReference type="InterPro" id="IPR000719">
    <property type="entry name" value="Prot_kinase_dom"/>
</dbReference>
<dbReference type="SUPFAM" id="SSF56112">
    <property type="entry name" value="Protein kinase-like (PK-like)"/>
    <property type="match status" value="1"/>
</dbReference>
<dbReference type="InterPro" id="IPR001245">
    <property type="entry name" value="Ser-Thr/Tyr_kinase_cat_dom"/>
</dbReference>
<comment type="caution">
    <text evidence="2">The sequence shown here is derived from an EMBL/GenBank/DDBJ whole genome shotgun (WGS) entry which is preliminary data.</text>
</comment>
<dbReference type="InterPro" id="IPR008271">
    <property type="entry name" value="Ser/Thr_kinase_AS"/>
</dbReference>
<keyword evidence="3" id="KW-1185">Reference proteome</keyword>
<accession>A0ABR2JX07</accession>
<dbReference type="InterPro" id="IPR050167">
    <property type="entry name" value="Ser_Thr_protein_kinase"/>
</dbReference>
<evidence type="ECO:0000313" key="2">
    <source>
        <dbReference type="EMBL" id="KAK8883358.1"/>
    </source>
</evidence>
<dbReference type="Pfam" id="PF00069">
    <property type="entry name" value="Pkinase"/>
    <property type="match status" value="1"/>
</dbReference>
<dbReference type="InterPro" id="IPR011990">
    <property type="entry name" value="TPR-like_helical_dom_sf"/>
</dbReference>
<dbReference type="PANTHER" id="PTHR23257">
    <property type="entry name" value="SERINE-THREONINE PROTEIN KINASE"/>
    <property type="match status" value="1"/>
</dbReference>
<dbReference type="PROSITE" id="PS50011">
    <property type="entry name" value="PROTEIN_KINASE_DOM"/>
    <property type="match status" value="1"/>
</dbReference>
<sequence>MERDSNLFDFPQFDLDEYEECEALLGEGSFGKVVQVINLKTNQIFAQKEISFSEENKYIKREIYIMSTLQNPCLCPLIGINVDQDYNILHILLPYMKNGSLDKVIKSSISGKKIDWWDITTQMKALYGIAVGLAYMHSKKVIHRDLKPGNVLLDDNYEVKITDFGSSRFCANCESSLTLSVGTPSYMAPEIITSNNYDEKVDVYSYAITMYELLLKRPAFHYSSSFKLFTLVINGNRPQMDKSTFPYGDGFFNLLQKCWSPIPSVRPSFNEILDIFPTILPRGIDLEKFHDYVNRVNPDALSKFPTKDIDLKKCSSVMAPSGRKESTFEIPEIELISDIQNGDQEKKDPEQNNKVIYSCKSCPNEINATMVSTIKTQAEMGNAKELLNYGLLLYCGDDEVEKDIPQAISFIKRAAEKDNIDAIYWLGIHYFEGIDEIEIDMEKAREYLKKAADNDHLLAQFFYGFICDRGSECYPAEIDPNHATHAQKHKYEWKVDKKEGFFYTKMAADKGHASSALMIARKYESGIVSNEDSNFSLPKNEEMASKYYKIAADSGDVSSMIKFAKRADIGRGMKCDPNLAIRYMKLASDSGEMHGMYYYGFYLLNGKNGCKQNLKLAVDLIKKAADKGLPEARTLYANMLRTGFECVEKNEELAKKYENIKGH</sequence>
<dbReference type="Gene3D" id="1.25.40.10">
    <property type="entry name" value="Tetratricopeptide repeat domain"/>
    <property type="match status" value="2"/>
</dbReference>
<dbReference type="SMART" id="SM00671">
    <property type="entry name" value="SEL1"/>
    <property type="match status" value="7"/>
</dbReference>
<dbReference type="InterPro" id="IPR011009">
    <property type="entry name" value="Kinase-like_dom_sf"/>
</dbReference>
<organism evidence="2 3">
    <name type="scientific">Tritrichomonas musculus</name>
    <dbReference type="NCBI Taxonomy" id="1915356"/>
    <lineage>
        <taxon>Eukaryota</taxon>
        <taxon>Metamonada</taxon>
        <taxon>Parabasalia</taxon>
        <taxon>Tritrichomonadida</taxon>
        <taxon>Tritrichomonadidae</taxon>
        <taxon>Tritrichomonas</taxon>
    </lineage>
</organism>
<dbReference type="EMBL" id="JAPFFF010000009">
    <property type="protein sequence ID" value="KAK8883358.1"/>
    <property type="molecule type" value="Genomic_DNA"/>
</dbReference>
<dbReference type="PANTHER" id="PTHR23257:SF969">
    <property type="entry name" value="INTEGRIN-LINKED PROTEIN KINASE"/>
    <property type="match status" value="1"/>
</dbReference>
<dbReference type="Gene3D" id="1.10.510.10">
    <property type="entry name" value="Transferase(Phosphotransferase) domain 1"/>
    <property type="match status" value="1"/>
</dbReference>
<gene>
    <name evidence="2" type="ORF">M9Y10_046008</name>
</gene>
<dbReference type="Pfam" id="PF08238">
    <property type="entry name" value="Sel1"/>
    <property type="match status" value="7"/>
</dbReference>
<dbReference type="InterPro" id="IPR006597">
    <property type="entry name" value="Sel1-like"/>
</dbReference>
<reference evidence="2 3" key="1">
    <citation type="submission" date="2024-04" db="EMBL/GenBank/DDBJ databases">
        <title>Tritrichomonas musculus Genome.</title>
        <authorList>
            <person name="Alves-Ferreira E."/>
            <person name="Grigg M."/>
            <person name="Lorenzi H."/>
            <person name="Galac M."/>
        </authorList>
    </citation>
    <scope>NUCLEOTIDE SEQUENCE [LARGE SCALE GENOMIC DNA]</scope>
    <source>
        <strain evidence="2 3">EAF2021</strain>
    </source>
</reference>
<protein>
    <recommendedName>
        <fullName evidence="1">Protein kinase domain-containing protein</fullName>
    </recommendedName>
</protein>
<dbReference type="PROSITE" id="PS00108">
    <property type="entry name" value="PROTEIN_KINASE_ST"/>
    <property type="match status" value="1"/>
</dbReference>
<name>A0ABR2JX07_9EUKA</name>
<evidence type="ECO:0000313" key="3">
    <source>
        <dbReference type="Proteomes" id="UP001470230"/>
    </source>
</evidence>
<evidence type="ECO:0000259" key="1">
    <source>
        <dbReference type="PROSITE" id="PS50011"/>
    </source>
</evidence>
<feature type="domain" description="Protein kinase" evidence="1">
    <location>
        <begin position="19"/>
        <end position="279"/>
    </location>
</feature>
<dbReference type="Proteomes" id="UP001470230">
    <property type="component" value="Unassembled WGS sequence"/>
</dbReference>
<dbReference type="SUPFAM" id="SSF81901">
    <property type="entry name" value="HCP-like"/>
    <property type="match status" value="2"/>
</dbReference>